<dbReference type="PANTHER" id="PTHR35092:SF1">
    <property type="entry name" value="CHLORINASE MJ1651"/>
    <property type="match status" value="1"/>
</dbReference>
<dbReference type="STRING" id="1393122.SAMN05660895_0033"/>
<feature type="domain" description="S-adenosyl-l-methionine hydroxide adenosyltransferase N-terminal" evidence="3">
    <location>
        <begin position="9"/>
        <end position="149"/>
    </location>
</feature>
<evidence type="ECO:0000259" key="4">
    <source>
        <dbReference type="Pfam" id="PF20257"/>
    </source>
</evidence>
<evidence type="ECO:0000259" key="3">
    <source>
        <dbReference type="Pfam" id="PF01887"/>
    </source>
</evidence>
<keyword evidence="6" id="KW-1185">Reference proteome</keyword>
<evidence type="ECO:0000313" key="6">
    <source>
        <dbReference type="Proteomes" id="UP000199537"/>
    </source>
</evidence>
<organism evidence="5 6">
    <name type="scientific">Thermoflavifilum thermophilum</name>
    <dbReference type="NCBI Taxonomy" id="1393122"/>
    <lineage>
        <taxon>Bacteria</taxon>
        <taxon>Pseudomonadati</taxon>
        <taxon>Bacteroidota</taxon>
        <taxon>Chitinophagia</taxon>
        <taxon>Chitinophagales</taxon>
        <taxon>Chitinophagaceae</taxon>
        <taxon>Thermoflavifilum</taxon>
    </lineage>
</organism>
<dbReference type="Pfam" id="PF20257">
    <property type="entry name" value="SAM_HAT_C"/>
    <property type="match status" value="1"/>
</dbReference>
<evidence type="ECO:0000313" key="5">
    <source>
        <dbReference type="EMBL" id="SFV27087.1"/>
    </source>
</evidence>
<protein>
    <recommendedName>
        <fullName evidence="7">S-adenosyl-l-methionine hydroxide adenosyltransferase</fullName>
    </recommendedName>
</protein>
<dbReference type="SUPFAM" id="SSF101852">
    <property type="entry name" value="Bacterial fluorinating enzyme, C-terminal domain"/>
    <property type="match status" value="1"/>
</dbReference>
<dbReference type="InterPro" id="IPR046469">
    <property type="entry name" value="SAM_HAT_N"/>
</dbReference>
<keyword evidence="1" id="KW-0949">S-adenosyl-L-methionine</keyword>
<dbReference type="InterPro" id="IPR002747">
    <property type="entry name" value="SAM_OH_AdoTrfase"/>
</dbReference>
<dbReference type="Proteomes" id="UP000199537">
    <property type="component" value="Unassembled WGS sequence"/>
</dbReference>
<gene>
    <name evidence="5" type="ORF">SAMN05660895_0033</name>
</gene>
<proteinExistence type="inferred from homology"/>
<dbReference type="Gene3D" id="2.40.30.90">
    <property type="entry name" value="Bacterial fluorinating enzyme like"/>
    <property type="match status" value="1"/>
</dbReference>
<name>A0A1I7MXD7_9BACT</name>
<dbReference type="InterPro" id="IPR023227">
    <property type="entry name" value="SAM_OH_AdoTrfase_C_sf"/>
</dbReference>
<dbReference type="SUPFAM" id="SSF102522">
    <property type="entry name" value="Bacterial fluorinating enzyme, N-terminal domain"/>
    <property type="match status" value="1"/>
</dbReference>
<dbReference type="PANTHER" id="PTHR35092">
    <property type="entry name" value="CHLORINASE MJ1651"/>
    <property type="match status" value="1"/>
</dbReference>
<feature type="domain" description="S-adenosyl-l-methionine hydroxide adenosyltransferase C-terminal" evidence="4">
    <location>
        <begin position="173"/>
        <end position="252"/>
    </location>
</feature>
<dbReference type="Gene3D" id="3.40.50.10790">
    <property type="entry name" value="S-adenosyl-l-methionine hydroxide adenosyltransferase, N-terminal"/>
    <property type="match status" value="1"/>
</dbReference>
<reference evidence="6" key="1">
    <citation type="submission" date="2016-10" db="EMBL/GenBank/DDBJ databases">
        <authorList>
            <person name="Varghese N."/>
            <person name="Submissions S."/>
        </authorList>
    </citation>
    <scope>NUCLEOTIDE SEQUENCE [LARGE SCALE GENOMIC DNA]</scope>
    <source>
        <strain evidence="6">DSM 14807</strain>
    </source>
</reference>
<dbReference type="EMBL" id="FPCJ01000001">
    <property type="protein sequence ID" value="SFV27087.1"/>
    <property type="molecule type" value="Genomic_DNA"/>
</dbReference>
<sequence>MVHESMNIITLTSDMGMQDYLVAGIKGCLLPQFPDCQLVDITHQIEPLNLLQAAYVVKNAWKHFPPETFHVLLVDLFYQRYPRYIMAFHEGQYFCGADNGLLPMILDQQPQQILELNHHHPSLQLFDVIQLFAKAIRHLLNGHAINEIGEPLPHVTVLESYQPRLHDEWIEAQIIFIDHYENVIVNLTREQFEAHRKGRKFKICFRHDEYITEIHEQYADVRPGEKLAFFNAGGYLEIAINRGNAAGLLGLQSVRTRPDSHRPPGGMQKNLFYQSIKIIFEP</sequence>
<evidence type="ECO:0000256" key="1">
    <source>
        <dbReference type="ARBA" id="ARBA00022691"/>
    </source>
</evidence>
<dbReference type="AlphaFoldDB" id="A0A1I7MXD7"/>
<evidence type="ECO:0000256" key="2">
    <source>
        <dbReference type="ARBA" id="ARBA00024035"/>
    </source>
</evidence>
<comment type="similarity">
    <text evidence="2">Belongs to the SAM hydrolase / SAM-dependent halogenase family.</text>
</comment>
<dbReference type="Pfam" id="PF01887">
    <property type="entry name" value="SAM_HAT_N"/>
    <property type="match status" value="1"/>
</dbReference>
<evidence type="ECO:0008006" key="7">
    <source>
        <dbReference type="Google" id="ProtNLM"/>
    </source>
</evidence>
<accession>A0A1I7MXD7</accession>
<dbReference type="InterPro" id="IPR046470">
    <property type="entry name" value="SAM_HAT_C"/>
</dbReference>
<dbReference type="InterPro" id="IPR023228">
    <property type="entry name" value="SAM_OH_AdoTrfase_N_sf"/>
</dbReference>
<dbReference type="PIRSF" id="PIRSF006779">
    <property type="entry name" value="UCP006779"/>
    <property type="match status" value="1"/>
</dbReference>